<organism evidence="8 9">
    <name type="scientific">Nostoc piscinale CENA21</name>
    <dbReference type="NCBI Taxonomy" id="224013"/>
    <lineage>
        <taxon>Bacteria</taxon>
        <taxon>Bacillati</taxon>
        <taxon>Cyanobacteriota</taxon>
        <taxon>Cyanophyceae</taxon>
        <taxon>Nostocales</taxon>
        <taxon>Nostocaceae</taxon>
        <taxon>Nostoc</taxon>
    </lineage>
</organism>
<dbReference type="GO" id="GO:0003755">
    <property type="term" value="F:peptidyl-prolyl cis-trans isomerase activity"/>
    <property type="evidence" value="ECO:0007669"/>
    <property type="project" value="UniProtKB-KW"/>
</dbReference>
<dbReference type="PROSITE" id="PS50198">
    <property type="entry name" value="PPIC_PPIASE_2"/>
    <property type="match status" value="1"/>
</dbReference>
<comment type="catalytic activity">
    <reaction evidence="1">
        <text>[protein]-peptidylproline (omega=180) = [protein]-peptidylproline (omega=0)</text>
        <dbReference type="Rhea" id="RHEA:16237"/>
        <dbReference type="Rhea" id="RHEA-COMP:10747"/>
        <dbReference type="Rhea" id="RHEA-COMP:10748"/>
        <dbReference type="ChEBI" id="CHEBI:83833"/>
        <dbReference type="ChEBI" id="CHEBI:83834"/>
        <dbReference type="EC" id="5.2.1.8"/>
    </reaction>
</comment>
<dbReference type="SUPFAM" id="SSF109998">
    <property type="entry name" value="Triger factor/SurA peptide-binding domain-like"/>
    <property type="match status" value="1"/>
</dbReference>
<dbReference type="PANTHER" id="PTHR47245:SF1">
    <property type="entry name" value="FOLDASE PROTEIN PRSA"/>
    <property type="match status" value="1"/>
</dbReference>
<evidence type="ECO:0000256" key="3">
    <source>
        <dbReference type="ARBA" id="ARBA00022729"/>
    </source>
</evidence>
<dbReference type="Proteomes" id="UP000062645">
    <property type="component" value="Chromosome"/>
</dbReference>
<name>A0A0M4TXQ9_9NOSO</name>
<proteinExistence type="predicted"/>
<evidence type="ECO:0000313" key="8">
    <source>
        <dbReference type="EMBL" id="ALF55519.1"/>
    </source>
</evidence>
<dbReference type="EMBL" id="CP012036">
    <property type="protein sequence ID" value="ALF55519.1"/>
    <property type="molecule type" value="Genomic_DNA"/>
</dbReference>
<dbReference type="InterPro" id="IPR000297">
    <property type="entry name" value="PPIase_PpiC"/>
</dbReference>
<evidence type="ECO:0000256" key="5">
    <source>
        <dbReference type="ARBA" id="ARBA00023235"/>
    </source>
</evidence>
<dbReference type="AlphaFoldDB" id="A0A0M4TXQ9"/>
<dbReference type="InterPro" id="IPR046357">
    <property type="entry name" value="PPIase_dom_sf"/>
</dbReference>
<accession>A0A0M4TXQ9</accession>
<evidence type="ECO:0000256" key="1">
    <source>
        <dbReference type="ARBA" id="ARBA00000971"/>
    </source>
</evidence>
<reference evidence="9" key="1">
    <citation type="submission" date="2015-07" db="EMBL/GenBank/DDBJ databases">
        <title>Genome Of Nitrogen-Fixing Cyanobacterium Nostoc piscinale CENA21 From Solimoes/Amazon River Floodplain Sediments And Comparative Genomics To Uncover Biosynthetic Natural Products Potential.</title>
        <authorList>
            <person name="Leao T.F."/>
            <person name="Leao P.N."/>
            <person name="Guimaraes P.I."/>
            <person name="de Melo A.G.C."/>
            <person name="Ramos R.T.J."/>
            <person name="Silva A."/>
            <person name="Fiore M.F."/>
            <person name="Schneider M.P.C."/>
        </authorList>
    </citation>
    <scope>NUCLEOTIDE SEQUENCE [LARGE SCALE GENOMIC DNA]</scope>
    <source>
        <strain evidence="9">CENA21</strain>
    </source>
</reference>
<dbReference type="STRING" id="224013.ACX27_26095"/>
<evidence type="ECO:0000256" key="4">
    <source>
        <dbReference type="ARBA" id="ARBA00023110"/>
    </source>
</evidence>
<dbReference type="EC" id="5.2.1.8" evidence="2"/>
<evidence type="ECO:0000259" key="7">
    <source>
        <dbReference type="PROSITE" id="PS50198"/>
    </source>
</evidence>
<evidence type="ECO:0000313" key="9">
    <source>
        <dbReference type="Proteomes" id="UP000062645"/>
    </source>
</evidence>
<evidence type="ECO:0000256" key="2">
    <source>
        <dbReference type="ARBA" id="ARBA00013194"/>
    </source>
</evidence>
<sequence length="243" mass="28832">MIEFKGKFISPTEVITYLKNNLQIRELCNHILCQKIINKAAEEKNIQVSPEEIQIEAERLRYEKRLVKASETLGWLADNLISSEDWEAGIRDHLLQKKLAEHLFGQQVEKYFWENKLNYDQVLLYQIVLSSQNLAQEIYYQIEECELSFYEAAHIYDVDETRRNRCGYEGKFYRWSFEPNVAAVIFNAQPKELLGPIAIKQNSYIFMVEDFMPAELTPERHQEIINKMFQEWLASELNYLLYA</sequence>
<dbReference type="RefSeq" id="WP_062296747.1">
    <property type="nucleotide sequence ID" value="NZ_CP012036.1"/>
</dbReference>
<dbReference type="InterPro" id="IPR027304">
    <property type="entry name" value="Trigger_fact/SurA_dom_sf"/>
</dbReference>
<keyword evidence="9" id="KW-1185">Reference proteome</keyword>
<feature type="domain" description="PpiC" evidence="7">
    <location>
        <begin position="119"/>
        <end position="210"/>
    </location>
</feature>
<keyword evidence="4 6" id="KW-0697">Rotamase</keyword>
<dbReference type="KEGG" id="npz:ACX27_26095"/>
<dbReference type="PATRIC" id="fig|224013.5.peg.6245"/>
<dbReference type="InterPro" id="IPR050245">
    <property type="entry name" value="PrsA_foldase"/>
</dbReference>
<gene>
    <name evidence="8" type="ORF">ACX27_26095</name>
</gene>
<keyword evidence="5 6" id="KW-0413">Isomerase</keyword>
<dbReference type="PANTHER" id="PTHR47245">
    <property type="entry name" value="PEPTIDYLPROLYL ISOMERASE"/>
    <property type="match status" value="1"/>
</dbReference>
<keyword evidence="3" id="KW-0732">Signal</keyword>
<dbReference type="Gene3D" id="3.10.50.40">
    <property type="match status" value="1"/>
</dbReference>
<dbReference type="SUPFAM" id="SSF54534">
    <property type="entry name" value="FKBP-like"/>
    <property type="match status" value="1"/>
</dbReference>
<protein>
    <recommendedName>
        <fullName evidence="2">peptidylprolyl isomerase</fullName>
        <ecNumber evidence="2">5.2.1.8</ecNumber>
    </recommendedName>
</protein>
<evidence type="ECO:0000256" key="6">
    <source>
        <dbReference type="PROSITE-ProRule" id="PRU00278"/>
    </source>
</evidence>
<reference evidence="8 9" key="2">
    <citation type="journal article" date="2016" name="Genome Announc.">
        <title>Draft Genome Sequence of the N2-Fixing Cyanobacterium Nostoc piscinale CENA21, Isolated from the Brazilian Amazon Floodplain.</title>
        <authorList>
            <person name="Leao T."/>
            <person name="Guimaraes P.I."/>
            <person name="de Melo A.G."/>
            <person name="Ramos R.T."/>
            <person name="Leao P.N."/>
            <person name="Silva A."/>
            <person name="Fiore M.F."/>
            <person name="Schneider M.P."/>
        </authorList>
    </citation>
    <scope>NUCLEOTIDE SEQUENCE [LARGE SCALE GENOMIC DNA]</scope>
    <source>
        <strain evidence="8 9">CENA21</strain>
    </source>
</reference>
<dbReference type="OrthoDB" id="530022at2"/>